<gene>
    <name evidence="4" type="primary">msrA</name>
    <name evidence="7" type="ORF">HHI_09552</name>
</gene>
<evidence type="ECO:0000256" key="1">
    <source>
        <dbReference type="ARBA" id="ARBA00023002"/>
    </source>
</evidence>
<dbReference type="GO" id="GO:0033744">
    <property type="term" value="F:L-methionine:thioredoxin-disulfide S-oxidoreductase activity"/>
    <property type="evidence" value="ECO:0007669"/>
    <property type="project" value="RHEA"/>
</dbReference>
<sequence length="215" mass="23137">MLTNRPAVLIAVVSGALASSVAFMSDAGAEDRRAEVAPIRVATAVFAGGDFRGVEADFDGMNGVIETVSGYTGGTIERPTHKQVAAGQSGHYEAVKVTYDPSQVTYLELAAHFIRGIDPTDDAGQFCDKGESYRSAIFVSGQSERNVAVETLSGAQRTLGKDVVTEIRPLTAFWPAEAQYQDYYLKNASKYSSEREACGRDQRLVEVWGNDTPAL</sequence>
<comment type="caution">
    <text evidence="4">Lacks conserved residue(s) required for the propagation of feature annotation.</text>
</comment>
<organism evidence="7 8">
    <name type="scientific">Hyphomonas hirschiana VP5</name>
    <dbReference type="NCBI Taxonomy" id="1280951"/>
    <lineage>
        <taxon>Bacteria</taxon>
        <taxon>Pseudomonadati</taxon>
        <taxon>Pseudomonadota</taxon>
        <taxon>Alphaproteobacteria</taxon>
        <taxon>Hyphomonadales</taxon>
        <taxon>Hyphomonadaceae</taxon>
        <taxon>Hyphomonas</taxon>
    </lineage>
</organism>
<evidence type="ECO:0000313" key="7">
    <source>
        <dbReference type="EMBL" id="KCZ93631.1"/>
    </source>
</evidence>
<dbReference type="AlphaFoldDB" id="A0A059FT10"/>
<dbReference type="InterPro" id="IPR002569">
    <property type="entry name" value="Met_Sox_Rdtase_MsrA_dom"/>
</dbReference>
<dbReference type="PANTHER" id="PTHR43774">
    <property type="entry name" value="PEPTIDE METHIONINE SULFOXIDE REDUCTASE"/>
    <property type="match status" value="1"/>
</dbReference>
<dbReference type="HAMAP" id="MF_01401">
    <property type="entry name" value="MsrA"/>
    <property type="match status" value="1"/>
</dbReference>
<dbReference type="PANTHER" id="PTHR43774:SF1">
    <property type="entry name" value="PEPTIDE METHIONINE SULFOXIDE REDUCTASE MSRA 2"/>
    <property type="match status" value="1"/>
</dbReference>
<comment type="function">
    <text evidence="4">Has an important function as a repair enzyme for proteins that have been inactivated by oxidation. Catalyzes the reversible oxidation-reduction of methionine sulfoxide in proteins to methionine.</text>
</comment>
<dbReference type="NCBIfam" id="TIGR00401">
    <property type="entry name" value="msrA"/>
    <property type="match status" value="1"/>
</dbReference>
<evidence type="ECO:0000256" key="2">
    <source>
        <dbReference type="ARBA" id="ARBA00047806"/>
    </source>
</evidence>
<protein>
    <recommendedName>
        <fullName evidence="4">Peptide methionine sulfoxide reductase MsrA</fullName>
        <shortName evidence="4">Protein-methionine-S-oxide reductase</shortName>
        <ecNumber evidence="4">1.8.4.11</ecNumber>
    </recommendedName>
    <alternativeName>
        <fullName evidence="4">Peptide-methionine (S)-S-oxide reductase</fullName>
        <shortName evidence="4">Peptide Met(O) reductase</shortName>
    </alternativeName>
</protein>
<dbReference type="SUPFAM" id="SSF55068">
    <property type="entry name" value="Peptide methionine sulfoxide reductase"/>
    <property type="match status" value="1"/>
</dbReference>
<dbReference type="Pfam" id="PF01625">
    <property type="entry name" value="PMSR"/>
    <property type="match status" value="1"/>
</dbReference>
<dbReference type="EMBL" id="ARYI01000007">
    <property type="protein sequence ID" value="KCZ93631.1"/>
    <property type="molecule type" value="Genomic_DNA"/>
</dbReference>
<keyword evidence="1 4" id="KW-0560">Oxidoreductase</keyword>
<evidence type="ECO:0000256" key="5">
    <source>
        <dbReference type="SAM" id="SignalP"/>
    </source>
</evidence>
<keyword evidence="5" id="KW-0732">Signal</keyword>
<comment type="caution">
    <text evidence="7">The sequence shown here is derived from an EMBL/GenBank/DDBJ whole genome shotgun (WGS) entry which is preliminary data.</text>
</comment>
<dbReference type="InterPro" id="IPR036509">
    <property type="entry name" value="Met_Sox_Rdtase_MsrA_sf"/>
</dbReference>
<reference evidence="7 8" key="1">
    <citation type="submission" date="2013-04" db="EMBL/GenBank/DDBJ databases">
        <title>Hyphomonas hirschiana VP5 Genome Sequencing.</title>
        <authorList>
            <person name="Lai Q."/>
            <person name="Shao Z."/>
        </authorList>
    </citation>
    <scope>NUCLEOTIDE SEQUENCE [LARGE SCALE GENOMIC DNA]</scope>
    <source>
        <strain evidence="7 8">VP5</strain>
    </source>
</reference>
<keyword evidence="8" id="KW-1185">Reference proteome</keyword>
<feature type="signal peptide" evidence="5">
    <location>
        <begin position="1"/>
        <end position="24"/>
    </location>
</feature>
<dbReference type="GO" id="GO:0008113">
    <property type="term" value="F:peptide-methionine (S)-S-oxide reductase activity"/>
    <property type="evidence" value="ECO:0007669"/>
    <property type="project" value="UniProtKB-UniRule"/>
</dbReference>
<evidence type="ECO:0000256" key="4">
    <source>
        <dbReference type="HAMAP-Rule" id="MF_01401"/>
    </source>
</evidence>
<dbReference type="EC" id="1.8.4.11" evidence="4"/>
<dbReference type="Proteomes" id="UP000025061">
    <property type="component" value="Unassembled WGS sequence"/>
</dbReference>
<feature type="chain" id="PRO_5001573354" description="Peptide methionine sulfoxide reductase MsrA" evidence="5">
    <location>
        <begin position="25"/>
        <end position="215"/>
    </location>
</feature>
<dbReference type="Gene3D" id="3.30.1060.10">
    <property type="entry name" value="Peptide methionine sulphoxide reductase MsrA"/>
    <property type="match status" value="1"/>
</dbReference>
<accession>A0A059FT10</accession>
<comment type="catalytic activity">
    <reaction evidence="2 4">
        <text>L-methionyl-[protein] + [thioredoxin]-disulfide + H2O = L-methionyl-(S)-S-oxide-[protein] + [thioredoxin]-dithiol</text>
        <dbReference type="Rhea" id="RHEA:14217"/>
        <dbReference type="Rhea" id="RHEA-COMP:10698"/>
        <dbReference type="Rhea" id="RHEA-COMP:10700"/>
        <dbReference type="Rhea" id="RHEA-COMP:12313"/>
        <dbReference type="Rhea" id="RHEA-COMP:12315"/>
        <dbReference type="ChEBI" id="CHEBI:15377"/>
        <dbReference type="ChEBI" id="CHEBI:16044"/>
        <dbReference type="ChEBI" id="CHEBI:29950"/>
        <dbReference type="ChEBI" id="CHEBI:44120"/>
        <dbReference type="ChEBI" id="CHEBI:50058"/>
        <dbReference type="EC" id="1.8.4.11"/>
    </reaction>
</comment>
<feature type="domain" description="Peptide methionine sulphoxide reductase MsrA" evidence="6">
    <location>
        <begin position="43"/>
        <end position="192"/>
    </location>
</feature>
<dbReference type="PATRIC" id="fig|1280951.3.peg.1927"/>
<evidence type="ECO:0000259" key="6">
    <source>
        <dbReference type="Pfam" id="PF01625"/>
    </source>
</evidence>
<evidence type="ECO:0000256" key="3">
    <source>
        <dbReference type="ARBA" id="ARBA00048782"/>
    </source>
</evidence>
<evidence type="ECO:0000313" key="8">
    <source>
        <dbReference type="Proteomes" id="UP000025061"/>
    </source>
</evidence>
<name>A0A059FT10_9PROT</name>
<comment type="catalytic activity">
    <reaction evidence="3 4">
        <text>[thioredoxin]-disulfide + L-methionine + H2O = L-methionine (S)-S-oxide + [thioredoxin]-dithiol</text>
        <dbReference type="Rhea" id="RHEA:19993"/>
        <dbReference type="Rhea" id="RHEA-COMP:10698"/>
        <dbReference type="Rhea" id="RHEA-COMP:10700"/>
        <dbReference type="ChEBI" id="CHEBI:15377"/>
        <dbReference type="ChEBI" id="CHEBI:29950"/>
        <dbReference type="ChEBI" id="CHEBI:50058"/>
        <dbReference type="ChEBI" id="CHEBI:57844"/>
        <dbReference type="ChEBI" id="CHEBI:58772"/>
        <dbReference type="EC" id="1.8.4.11"/>
    </reaction>
</comment>
<comment type="similarity">
    <text evidence="4">Belongs to the MsrA Met sulfoxide reductase family.</text>
</comment>
<proteinExistence type="inferred from homology"/>